<evidence type="ECO:0000313" key="2">
    <source>
        <dbReference type="EMBL" id="PSU24950.1"/>
    </source>
</evidence>
<reference evidence="2 3" key="1">
    <citation type="submission" date="2018-03" db="EMBL/GenBank/DDBJ databases">
        <title>Whole genome sequencing of Histamine producing bacteria.</title>
        <authorList>
            <person name="Butler K."/>
        </authorList>
    </citation>
    <scope>NUCLEOTIDE SEQUENCE [LARGE SCALE GENOMIC DNA]</scope>
    <source>
        <strain evidence="2 3">BS2</strain>
    </source>
</reference>
<dbReference type="EMBL" id="PYMK01000026">
    <property type="protein sequence ID" value="PSU24950.1"/>
    <property type="molecule type" value="Genomic_DNA"/>
</dbReference>
<feature type="transmembrane region" description="Helical" evidence="1">
    <location>
        <begin position="28"/>
        <end position="48"/>
    </location>
</feature>
<comment type="caution">
    <text evidence="2">The sequence shown here is derived from an EMBL/GenBank/DDBJ whole genome shotgun (WGS) entry which is preliminary data.</text>
</comment>
<gene>
    <name evidence="2" type="ORF">CTM88_18545</name>
</gene>
<keyword evidence="1" id="KW-0812">Transmembrane</keyword>
<keyword evidence="1" id="KW-0472">Membrane</keyword>
<dbReference type="AlphaFoldDB" id="A0A2T3IFK1"/>
<accession>A0A2T3IFK1</accession>
<keyword evidence="1" id="KW-1133">Transmembrane helix</keyword>
<sequence length="75" mass="8398">MVILRGVVRGTKNNTIEFSLKGKKLEKLYALNVFIYHALNLALLAVFFESESVHQKALIAEISCTVCQGDEALMR</sequence>
<name>A0A2T3IFK1_9GAMM</name>
<evidence type="ECO:0000313" key="3">
    <source>
        <dbReference type="Proteomes" id="UP000240254"/>
    </source>
</evidence>
<proteinExistence type="predicted"/>
<evidence type="ECO:0000256" key="1">
    <source>
        <dbReference type="SAM" id="Phobius"/>
    </source>
</evidence>
<organism evidence="2 3">
    <name type="scientific">Photobacterium aquimaris</name>
    <dbReference type="NCBI Taxonomy" id="512643"/>
    <lineage>
        <taxon>Bacteria</taxon>
        <taxon>Pseudomonadati</taxon>
        <taxon>Pseudomonadota</taxon>
        <taxon>Gammaproteobacteria</taxon>
        <taxon>Vibrionales</taxon>
        <taxon>Vibrionaceae</taxon>
        <taxon>Photobacterium</taxon>
    </lineage>
</organism>
<dbReference type="Proteomes" id="UP000240254">
    <property type="component" value="Unassembled WGS sequence"/>
</dbReference>
<protein>
    <submittedName>
        <fullName evidence="2">Uncharacterized protein</fullName>
    </submittedName>
</protein>